<sequence>MSSQKKHETHLHGNYEKPGGATDVASQSLHAIQTVGDAITPFVPLFNMVTNILNQMLQIYDNAKCNEKICAALLERVEIAQTAVKSLQRKYQANEKKFRNQDYYYAWVRFVNVLENIRKFAKEVTQLTYFQKFINANAVKDAFEKNIKEFEEVCSDLNFTMALYNAEQREAEAQNVAEDLEILKKSMSDMKDEITEIRLAITEVTTLITSANALQSQITDAQSKGGEILMDKSGPLIEEYKAPRVDPNELQDPFASDDNVRGTNKTVRKKIYRGIDVACKKVQLVKPNEGTRKIDQAINKKQQIELAALLRLGVCPFIINFYGVSNVDNSEVMIYDWAAYSNLRDVYLKYDIDWPTKLRFARDIFNGLVFMHQCSLYHHDVRCENIVVTDRFEPKISNFELSRTVTGVSAEIKILADIIRWLAPEKMRKSPKGSTQRYNHQCEMYSFGMMLWELCHQRFPYKDKDIGEIQDHVLAKKREVLEHSLSPSPIQKELYKLIKRAWEDEPSARPSDMEMQQKLKDLFQEHVFCKGISPHITPKKGT</sequence>
<dbReference type="Pfam" id="PF07714">
    <property type="entry name" value="PK_Tyr_Ser-Thr"/>
    <property type="match status" value="1"/>
</dbReference>
<organism evidence="5 6">
    <name type="scientific">Gigaspora rosea</name>
    <dbReference type="NCBI Taxonomy" id="44941"/>
    <lineage>
        <taxon>Eukaryota</taxon>
        <taxon>Fungi</taxon>
        <taxon>Fungi incertae sedis</taxon>
        <taxon>Mucoromycota</taxon>
        <taxon>Glomeromycotina</taxon>
        <taxon>Glomeromycetes</taxon>
        <taxon>Diversisporales</taxon>
        <taxon>Gigasporaceae</taxon>
        <taxon>Gigaspora</taxon>
    </lineage>
</organism>
<gene>
    <name evidence="5" type="ORF">C2G38_1634007</name>
</gene>
<evidence type="ECO:0000256" key="3">
    <source>
        <dbReference type="SAM" id="Coils"/>
    </source>
</evidence>
<feature type="coiled-coil region" evidence="3">
    <location>
        <begin position="163"/>
        <end position="200"/>
    </location>
</feature>
<dbReference type="InterPro" id="IPR036537">
    <property type="entry name" value="Adaptor_Cbl_N_dom_sf"/>
</dbReference>
<dbReference type="AlphaFoldDB" id="A0A397UWU3"/>
<evidence type="ECO:0000256" key="1">
    <source>
        <dbReference type="ARBA" id="ARBA00022741"/>
    </source>
</evidence>
<dbReference type="Proteomes" id="UP000266673">
    <property type="component" value="Unassembled WGS sequence"/>
</dbReference>
<dbReference type="GO" id="GO:0007166">
    <property type="term" value="P:cell surface receptor signaling pathway"/>
    <property type="evidence" value="ECO:0007669"/>
    <property type="project" value="InterPro"/>
</dbReference>
<dbReference type="PROSITE" id="PS00109">
    <property type="entry name" value="PROTEIN_KINASE_TYR"/>
    <property type="match status" value="1"/>
</dbReference>
<dbReference type="InterPro" id="IPR059179">
    <property type="entry name" value="MLKL-like_MCAfunc"/>
</dbReference>
<dbReference type="InterPro" id="IPR000719">
    <property type="entry name" value="Prot_kinase_dom"/>
</dbReference>
<dbReference type="PANTHER" id="PTHR44329">
    <property type="entry name" value="SERINE/THREONINE-PROTEIN KINASE TNNI3K-RELATED"/>
    <property type="match status" value="1"/>
</dbReference>
<dbReference type="InterPro" id="IPR051681">
    <property type="entry name" value="Ser/Thr_Kinases-Pseudokinases"/>
</dbReference>
<dbReference type="InterPro" id="IPR008266">
    <property type="entry name" value="Tyr_kinase_AS"/>
</dbReference>
<feature type="domain" description="Protein kinase" evidence="4">
    <location>
        <begin position="253"/>
        <end position="529"/>
    </location>
</feature>
<keyword evidence="2" id="KW-0067">ATP-binding</keyword>
<keyword evidence="6" id="KW-1185">Reference proteome</keyword>
<evidence type="ECO:0000259" key="4">
    <source>
        <dbReference type="PROSITE" id="PS50011"/>
    </source>
</evidence>
<evidence type="ECO:0000313" key="5">
    <source>
        <dbReference type="EMBL" id="RIB14710.1"/>
    </source>
</evidence>
<evidence type="ECO:0000256" key="2">
    <source>
        <dbReference type="ARBA" id="ARBA00022840"/>
    </source>
</evidence>
<dbReference type="PANTHER" id="PTHR44329:SF298">
    <property type="entry name" value="MIXED LINEAGE KINASE DOMAIN-LIKE PROTEIN"/>
    <property type="match status" value="1"/>
</dbReference>
<reference evidence="5 6" key="1">
    <citation type="submission" date="2018-06" db="EMBL/GenBank/DDBJ databases">
        <title>Comparative genomics reveals the genomic features of Rhizophagus irregularis, R. cerebriforme, R. diaphanum and Gigaspora rosea, and their symbiotic lifestyle signature.</title>
        <authorList>
            <person name="Morin E."/>
            <person name="San Clemente H."/>
            <person name="Chen E.C.H."/>
            <person name="De La Providencia I."/>
            <person name="Hainaut M."/>
            <person name="Kuo A."/>
            <person name="Kohler A."/>
            <person name="Murat C."/>
            <person name="Tang N."/>
            <person name="Roy S."/>
            <person name="Loubradou J."/>
            <person name="Henrissat B."/>
            <person name="Grigoriev I.V."/>
            <person name="Corradi N."/>
            <person name="Roux C."/>
            <person name="Martin F.M."/>
        </authorList>
    </citation>
    <scope>NUCLEOTIDE SEQUENCE [LARGE SCALE GENOMIC DNA]</scope>
    <source>
        <strain evidence="5 6">DAOM 194757</strain>
    </source>
</reference>
<comment type="caution">
    <text evidence="5">The sequence shown here is derived from an EMBL/GenBank/DDBJ whole genome shotgun (WGS) entry which is preliminary data.</text>
</comment>
<dbReference type="GO" id="GO:0004672">
    <property type="term" value="F:protein kinase activity"/>
    <property type="evidence" value="ECO:0007669"/>
    <property type="project" value="InterPro"/>
</dbReference>
<evidence type="ECO:0000313" key="6">
    <source>
        <dbReference type="Proteomes" id="UP000266673"/>
    </source>
</evidence>
<keyword evidence="5" id="KW-0808">Transferase</keyword>
<name>A0A397UWU3_9GLOM</name>
<protein>
    <submittedName>
        <fullName evidence="5">Kinase-like domain-containing protein</fullName>
    </submittedName>
</protein>
<accession>A0A397UWU3</accession>
<dbReference type="InterPro" id="IPR001245">
    <property type="entry name" value="Ser-Thr/Tyr_kinase_cat_dom"/>
</dbReference>
<keyword evidence="5" id="KW-0418">Kinase</keyword>
<dbReference type="GO" id="GO:0097527">
    <property type="term" value="P:necroptotic signaling pathway"/>
    <property type="evidence" value="ECO:0007669"/>
    <property type="project" value="TreeGrafter"/>
</dbReference>
<dbReference type="Gene3D" id="1.20.930.20">
    <property type="entry name" value="Adaptor protein Cbl, N-terminal domain"/>
    <property type="match status" value="1"/>
</dbReference>
<dbReference type="OrthoDB" id="2314769at2759"/>
<dbReference type="EMBL" id="QKWP01000803">
    <property type="protein sequence ID" value="RIB14710.1"/>
    <property type="molecule type" value="Genomic_DNA"/>
</dbReference>
<dbReference type="Gene3D" id="1.10.510.10">
    <property type="entry name" value="Transferase(Phosphotransferase) domain 1"/>
    <property type="match status" value="1"/>
</dbReference>
<dbReference type="GO" id="GO:0005524">
    <property type="term" value="F:ATP binding"/>
    <property type="evidence" value="ECO:0007669"/>
    <property type="project" value="UniProtKB-KW"/>
</dbReference>
<keyword evidence="1" id="KW-0547">Nucleotide-binding</keyword>
<keyword evidence="3" id="KW-0175">Coiled coil</keyword>
<dbReference type="STRING" id="44941.A0A397UWU3"/>
<feature type="coiled-coil region" evidence="3">
    <location>
        <begin position="70"/>
        <end position="97"/>
    </location>
</feature>
<dbReference type="PROSITE" id="PS50011">
    <property type="entry name" value="PROTEIN_KINASE_DOM"/>
    <property type="match status" value="1"/>
</dbReference>
<proteinExistence type="predicted"/>
<dbReference type="CDD" id="cd21037">
    <property type="entry name" value="MLKL_NTD"/>
    <property type="match status" value="1"/>
</dbReference>
<dbReference type="SUPFAM" id="SSF56112">
    <property type="entry name" value="Protein kinase-like (PK-like)"/>
    <property type="match status" value="1"/>
</dbReference>
<dbReference type="InterPro" id="IPR011009">
    <property type="entry name" value="Kinase-like_dom_sf"/>
</dbReference>